<dbReference type="GO" id="GO:0022857">
    <property type="term" value="F:transmembrane transporter activity"/>
    <property type="evidence" value="ECO:0007669"/>
    <property type="project" value="TreeGrafter"/>
</dbReference>
<dbReference type="Proteomes" id="UP000192468">
    <property type="component" value="Unassembled WGS sequence"/>
</dbReference>
<evidence type="ECO:0000256" key="5">
    <source>
        <dbReference type="ARBA" id="ARBA00023136"/>
    </source>
</evidence>
<evidence type="ECO:0000256" key="4">
    <source>
        <dbReference type="ARBA" id="ARBA00022989"/>
    </source>
</evidence>
<dbReference type="EMBL" id="FWXH01000012">
    <property type="protein sequence ID" value="SMC26204.1"/>
    <property type="molecule type" value="Genomic_DNA"/>
</dbReference>
<organism evidence="10 11">
    <name type="scientific">Clostridium acidisoli DSM 12555</name>
    <dbReference type="NCBI Taxonomy" id="1121291"/>
    <lineage>
        <taxon>Bacteria</taxon>
        <taxon>Bacillati</taxon>
        <taxon>Bacillota</taxon>
        <taxon>Clostridia</taxon>
        <taxon>Eubacteriales</taxon>
        <taxon>Clostridiaceae</taxon>
        <taxon>Clostridium</taxon>
    </lineage>
</organism>
<dbReference type="PANTHER" id="PTHR30572:SF4">
    <property type="entry name" value="ABC TRANSPORTER PERMEASE YTRF"/>
    <property type="match status" value="1"/>
</dbReference>
<feature type="domain" description="MacB-like periplasmic core" evidence="9">
    <location>
        <begin position="21"/>
        <end position="230"/>
    </location>
</feature>
<dbReference type="InterPro" id="IPR003838">
    <property type="entry name" value="ABC3_permease_C"/>
</dbReference>
<evidence type="ECO:0000256" key="3">
    <source>
        <dbReference type="ARBA" id="ARBA00022692"/>
    </source>
</evidence>
<dbReference type="PANTHER" id="PTHR30572">
    <property type="entry name" value="MEMBRANE COMPONENT OF TRANSPORTER-RELATED"/>
    <property type="match status" value="1"/>
</dbReference>
<feature type="domain" description="ABC3 transporter permease C-terminal" evidence="8">
    <location>
        <begin position="279"/>
        <end position="391"/>
    </location>
</feature>
<evidence type="ECO:0000256" key="1">
    <source>
        <dbReference type="ARBA" id="ARBA00004651"/>
    </source>
</evidence>
<reference evidence="10 11" key="1">
    <citation type="submission" date="2017-04" db="EMBL/GenBank/DDBJ databases">
        <authorList>
            <person name="Afonso C.L."/>
            <person name="Miller P.J."/>
            <person name="Scott M.A."/>
            <person name="Spackman E."/>
            <person name="Goraichik I."/>
            <person name="Dimitrov K.M."/>
            <person name="Suarez D.L."/>
            <person name="Swayne D.E."/>
        </authorList>
    </citation>
    <scope>NUCLEOTIDE SEQUENCE [LARGE SCALE GENOMIC DNA]</scope>
    <source>
        <strain evidence="10 11">DSM 12555</strain>
    </source>
</reference>
<dbReference type="InterPro" id="IPR050250">
    <property type="entry name" value="Macrolide_Exporter_MacB"/>
</dbReference>
<sequence length="398" mass="42398">MKTYQLLKMAIKSIITNKIRSFLTMLGIIIGIASVIILIAMGQGSTKSVQNSIQSMGTNLITVSITAGQAKEVSTQELNELKTKPGIKDISPTISSNNVNISSGDQTATTTVQAVEPNYETIKNTPVESGRFINQDDLDNRYYSAVIGTDVATELFNSTDVVGQKITISGVSFDIVGVLKSQGTSSNGSADDTIMLPLTTAQRLLKTTQIKTFYVQASSSDKVNTAMEYLELFLDTKYGLSTSSSSTVTNQYYRVFNQTSLLQTATSTTQTMTNELAGIACISLLVGGIGIMNIMLVSVMERTREIGIRKALGAKRKAILMQFLIEAIFVSGIGGILGVIIGVGGSELLQTFNHTAISLSGSVILASFAFSVTVGVVFGLYPANKASKLSPIDALAQE</sequence>
<dbReference type="Pfam" id="PF02687">
    <property type="entry name" value="FtsX"/>
    <property type="match status" value="1"/>
</dbReference>
<protein>
    <submittedName>
        <fullName evidence="10">Putative ABC transport system permease protein</fullName>
    </submittedName>
</protein>
<dbReference type="STRING" id="1121291.SAMN02745134_02729"/>
<dbReference type="Pfam" id="PF12704">
    <property type="entry name" value="MacB_PCD"/>
    <property type="match status" value="1"/>
</dbReference>
<feature type="transmembrane region" description="Helical" evidence="7">
    <location>
        <begin position="318"/>
        <end position="344"/>
    </location>
</feature>
<comment type="similarity">
    <text evidence="6">Belongs to the ABC-4 integral membrane protein family.</text>
</comment>
<evidence type="ECO:0000313" key="10">
    <source>
        <dbReference type="EMBL" id="SMC26204.1"/>
    </source>
</evidence>
<evidence type="ECO:0000256" key="7">
    <source>
        <dbReference type="SAM" id="Phobius"/>
    </source>
</evidence>
<dbReference type="RefSeq" id="WP_084116545.1">
    <property type="nucleotide sequence ID" value="NZ_FWXH01000012.1"/>
</dbReference>
<proteinExistence type="inferred from homology"/>
<evidence type="ECO:0000256" key="6">
    <source>
        <dbReference type="ARBA" id="ARBA00038076"/>
    </source>
</evidence>
<comment type="subcellular location">
    <subcellularLocation>
        <location evidence="1">Cell membrane</location>
        <topology evidence="1">Multi-pass membrane protein</topology>
    </subcellularLocation>
</comment>
<name>A0A1W1XQQ6_9CLOT</name>
<evidence type="ECO:0000259" key="8">
    <source>
        <dbReference type="Pfam" id="PF02687"/>
    </source>
</evidence>
<accession>A0A1W1XQQ6</accession>
<keyword evidence="4 7" id="KW-1133">Transmembrane helix</keyword>
<evidence type="ECO:0000259" key="9">
    <source>
        <dbReference type="Pfam" id="PF12704"/>
    </source>
</evidence>
<dbReference type="InterPro" id="IPR025857">
    <property type="entry name" value="MacB_PCD"/>
</dbReference>
<keyword evidence="5 7" id="KW-0472">Membrane</keyword>
<evidence type="ECO:0000313" key="11">
    <source>
        <dbReference type="Proteomes" id="UP000192468"/>
    </source>
</evidence>
<dbReference type="AlphaFoldDB" id="A0A1W1XQQ6"/>
<evidence type="ECO:0000256" key="2">
    <source>
        <dbReference type="ARBA" id="ARBA00022475"/>
    </source>
</evidence>
<dbReference type="OrthoDB" id="9770036at2"/>
<dbReference type="GO" id="GO:0005886">
    <property type="term" value="C:plasma membrane"/>
    <property type="evidence" value="ECO:0007669"/>
    <property type="project" value="UniProtKB-SubCell"/>
</dbReference>
<keyword evidence="2" id="KW-1003">Cell membrane</keyword>
<gene>
    <name evidence="10" type="ORF">SAMN02745134_02729</name>
</gene>
<keyword evidence="11" id="KW-1185">Reference proteome</keyword>
<feature type="transmembrane region" description="Helical" evidence="7">
    <location>
        <begin position="356"/>
        <end position="381"/>
    </location>
</feature>
<feature type="transmembrane region" description="Helical" evidence="7">
    <location>
        <begin position="276"/>
        <end position="297"/>
    </location>
</feature>
<keyword evidence="3 7" id="KW-0812">Transmembrane</keyword>
<feature type="transmembrane region" description="Helical" evidence="7">
    <location>
        <begin position="21"/>
        <end position="42"/>
    </location>
</feature>